<name>A0ABW1ZIY9_9DEIO</name>
<sequence length="82" mass="8964">MKLLRRPALLSSALTVEGYVHRATRGLPAAERLDAAAELRTHLLDRAAEHEAQGFSPRKPSSWPCAPWGTRSRSTGACWATP</sequence>
<evidence type="ECO:0000313" key="3">
    <source>
        <dbReference type="Proteomes" id="UP001596317"/>
    </source>
</evidence>
<keyword evidence="3" id="KW-1185">Reference proteome</keyword>
<dbReference type="Proteomes" id="UP001596317">
    <property type="component" value="Unassembled WGS sequence"/>
</dbReference>
<reference evidence="3" key="1">
    <citation type="journal article" date="2019" name="Int. J. Syst. Evol. Microbiol.">
        <title>The Global Catalogue of Microorganisms (GCM) 10K type strain sequencing project: providing services to taxonomists for standard genome sequencing and annotation.</title>
        <authorList>
            <consortium name="The Broad Institute Genomics Platform"/>
            <consortium name="The Broad Institute Genome Sequencing Center for Infectious Disease"/>
            <person name="Wu L."/>
            <person name="Ma J."/>
        </authorList>
    </citation>
    <scope>NUCLEOTIDE SEQUENCE [LARGE SCALE GENOMIC DNA]</scope>
    <source>
        <strain evidence="3">CCUG 63830</strain>
    </source>
</reference>
<evidence type="ECO:0000313" key="2">
    <source>
        <dbReference type="EMBL" id="MFC6660793.1"/>
    </source>
</evidence>
<comment type="caution">
    <text evidence="2">The sequence shown here is derived from an EMBL/GenBank/DDBJ whole genome shotgun (WGS) entry which is preliminary data.</text>
</comment>
<dbReference type="RefSeq" id="WP_380055991.1">
    <property type="nucleotide sequence ID" value="NZ_JBHSWB010000001.1"/>
</dbReference>
<feature type="region of interest" description="Disordered" evidence="1">
    <location>
        <begin position="50"/>
        <end position="82"/>
    </location>
</feature>
<organism evidence="2 3">
    <name type="scientific">Deinococcus multiflagellatus</name>
    <dbReference type="NCBI Taxonomy" id="1656887"/>
    <lineage>
        <taxon>Bacteria</taxon>
        <taxon>Thermotogati</taxon>
        <taxon>Deinococcota</taxon>
        <taxon>Deinococci</taxon>
        <taxon>Deinococcales</taxon>
        <taxon>Deinococcaceae</taxon>
        <taxon>Deinococcus</taxon>
    </lineage>
</organism>
<protein>
    <submittedName>
        <fullName evidence="2">Uncharacterized protein</fullName>
    </submittedName>
</protein>
<gene>
    <name evidence="2" type="ORF">ACFP90_10880</name>
</gene>
<dbReference type="EMBL" id="JBHSWB010000001">
    <property type="protein sequence ID" value="MFC6660793.1"/>
    <property type="molecule type" value="Genomic_DNA"/>
</dbReference>
<accession>A0ABW1ZIY9</accession>
<evidence type="ECO:0000256" key="1">
    <source>
        <dbReference type="SAM" id="MobiDB-lite"/>
    </source>
</evidence>
<proteinExistence type="predicted"/>